<dbReference type="Proteomes" id="UP000886501">
    <property type="component" value="Unassembled WGS sequence"/>
</dbReference>
<keyword evidence="2" id="KW-1185">Reference proteome</keyword>
<sequence>MIDRFIRPSVEEINDVYTRLFKSTLTLSKLKDAAIGGRLFKPSDDPIGVVGRSMIWRHLLCENEPSKPPAQDTPSLSLKFWQDSRKTYVDALLDKMQAPDGSYHEGLIIPGVESLPKPNQTPVKNLDKNNPLSLDTENPWTTWFASVDLRKTILQDVERTFPDVGYFRDPEVQLDLTNILFIFSLQNPVLGYRQGMHELLALLYYACDFDSISEEQAARLKSHELGDLLSRAWVTADAYTLFLAVMRGVGHWYEWREPPASLQKGPPYPNPGPVEIQPYVAPIVEACNRIQSIYLKSVDPDLWKHLQASGIEAQIYGIRWLRLLFTREFGVSDALLLWDGLFACDPTLELAKWICVAMLIRIRNQLIPSDYSTQLTFLLRYPPLPIHNFSNSTTNEQSFATHHIALLLRQALSLQIAPTVTTGASVVYENRNLLSIASEVPEPPPPPMKRRTEQGRIPAINDGPLRMLQRPMHARYGSSGSLGFPDIARNILDRGESLGINRTVMNAVSEIKRNLPDLSASFNASQYQPASFQLLDGKPAEQRQPWETRSRFEVEKEMVELKKLQKKIGDSLEWILETLSQEDEGEPAVLRKQQALGSLAYAKDILKGSVSAVDDSRLFDERALNMRTDAQESIPATAQGLPHVFGYPPLPNSSPTTRVEAQGMVTSQSNNPERRHGLGHSSSSPSLNDPSARLSPALPRTPWTPVHDKPASIYSPVEAIPPKPQQRSASSSSRPIQTETSAKPPIQYDPLGVL</sequence>
<comment type="caution">
    <text evidence="1">The sequence shown here is derived from an EMBL/GenBank/DDBJ whole genome shotgun (WGS) entry which is preliminary data.</text>
</comment>
<evidence type="ECO:0000313" key="1">
    <source>
        <dbReference type="EMBL" id="KAF9650831.1"/>
    </source>
</evidence>
<reference evidence="1" key="1">
    <citation type="submission" date="2019-10" db="EMBL/GenBank/DDBJ databases">
        <authorList>
            <consortium name="DOE Joint Genome Institute"/>
            <person name="Kuo A."/>
            <person name="Miyauchi S."/>
            <person name="Kiss E."/>
            <person name="Drula E."/>
            <person name="Kohler A."/>
            <person name="Sanchez-Garcia M."/>
            <person name="Andreopoulos B."/>
            <person name="Barry K.W."/>
            <person name="Bonito G."/>
            <person name="Buee M."/>
            <person name="Carver A."/>
            <person name="Chen C."/>
            <person name="Cichocki N."/>
            <person name="Clum A."/>
            <person name="Culley D."/>
            <person name="Crous P.W."/>
            <person name="Fauchery L."/>
            <person name="Girlanda M."/>
            <person name="Hayes R."/>
            <person name="Keri Z."/>
            <person name="Labutti K."/>
            <person name="Lipzen A."/>
            <person name="Lombard V."/>
            <person name="Magnuson J."/>
            <person name="Maillard F."/>
            <person name="Morin E."/>
            <person name="Murat C."/>
            <person name="Nolan M."/>
            <person name="Ohm R."/>
            <person name="Pangilinan J."/>
            <person name="Pereira M."/>
            <person name="Perotto S."/>
            <person name="Peter M."/>
            <person name="Riley R."/>
            <person name="Sitrit Y."/>
            <person name="Stielow B."/>
            <person name="Szollosi G."/>
            <person name="Zifcakova L."/>
            <person name="Stursova M."/>
            <person name="Spatafora J.W."/>
            <person name="Tedersoo L."/>
            <person name="Vaario L.-M."/>
            <person name="Yamada A."/>
            <person name="Yan M."/>
            <person name="Wang P."/>
            <person name="Xu J."/>
            <person name="Bruns T."/>
            <person name="Baldrian P."/>
            <person name="Vilgalys R."/>
            <person name="Henrissat B."/>
            <person name="Grigoriev I.V."/>
            <person name="Hibbett D."/>
            <person name="Nagy L.G."/>
            <person name="Martin F.M."/>
        </authorList>
    </citation>
    <scope>NUCLEOTIDE SEQUENCE</scope>
    <source>
        <strain evidence="1">P2</strain>
    </source>
</reference>
<accession>A0ACB6ZN40</accession>
<organism evidence="1 2">
    <name type="scientific">Thelephora ganbajun</name>
    <name type="common">Ganba fungus</name>
    <dbReference type="NCBI Taxonomy" id="370292"/>
    <lineage>
        <taxon>Eukaryota</taxon>
        <taxon>Fungi</taxon>
        <taxon>Dikarya</taxon>
        <taxon>Basidiomycota</taxon>
        <taxon>Agaricomycotina</taxon>
        <taxon>Agaricomycetes</taxon>
        <taxon>Thelephorales</taxon>
        <taxon>Thelephoraceae</taxon>
        <taxon>Thelephora</taxon>
    </lineage>
</organism>
<name>A0ACB6ZN40_THEGA</name>
<reference evidence="1" key="2">
    <citation type="journal article" date="2020" name="Nat. Commun.">
        <title>Large-scale genome sequencing of mycorrhizal fungi provides insights into the early evolution of symbiotic traits.</title>
        <authorList>
            <person name="Miyauchi S."/>
            <person name="Kiss E."/>
            <person name="Kuo A."/>
            <person name="Drula E."/>
            <person name="Kohler A."/>
            <person name="Sanchez-Garcia M."/>
            <person name="Morin E."/>
            <person name="Andreopoulos B."/>
            <person name="Barry K.W."/>
            <person name="Bonito G."/>
            <person name="Buee M."/>
            <person name="Carver A."/>
            <person name="Chen C."/>
            <person name="Cichocki N."/>
            <person name="Clum A."/>
            <person name="Culley D."/>
            <person name="Crous P.W."/>
            <person name="Fauchery L."/>
            <person name="Girlanda M."/>
            <person name="Hayes R.D."/>
            <person name="Keri Z."/>
            <person name="LaButti K."/>
            <person name="Lipzen A."/>
            <person name="Lombard V."/>
            <person name="Magnuson J."/>
            <person name="Maillard F."/>
            <person name="Murat C."/>
            <person name="Nolan M."/>
            <person name="Ohm R.A."/>
            <person name="Pangilinan J."/>
            <person name="Pereira M.F."/>
            <person name="Perotto S."/>
            <person name="Peter M."/>
            <person name="Pfister S."/>
            <person name="Riley R."/>
            <person name="Sitrit Y."/>
            <person name="Stielow J.B."/>
            <person name="Szollosi G."/>
            <person name="Zifcakova L."/>
            <person name="Stursova M."/>
            <person name="Spatafora J.W."/>
            <person name="Tedersoo L."/>
            <person name="Vaario L.M."/>
            <person name="Yamada A."/>
            <person name="Yan M."/>
            <person name="Wang P."/>
            <person name="Xu J."/>
            <person name="Bruns T."/>
            <person name="Baldrian P."/>
            <person name="Vilgalys R."/>
            <person name="Dunand C."/>
            <person name="Henrissat B."/>
            <person name="Grigoriev I.V."/>
            <person name="Hibbett D."/>
            <person name="Nagy L.G."/>
            <person name="Martin F.M."/>
        </authorList>
    </citation>
    <scope>NUCLEOTIDE SEQUENCE</scope>
    <source>
        <strain evidence="1">P2</strain>
    </source>
</reference>
<proteinExistence type="predicted"/>
<protein>
    <submittedName>
        <fullName evidence="1">RabGAP/TBC</fullName>
    </submittedName>
</protein>
<dbReference type="EMBL" id="MU117980">
    <property type="protein sequence ID" value="KAF9650831.1"/>
    <property type="molecule type" value="Genomic_DNA"/>
</dbReference>
<evidence type="ECO:0000313" key="2">
    <source>
        <dbReference type="Proteomes" id="UP000886501"/>
    </source>
</evidence>
<gene>
    <name evidence="1" type="ORF">BDM02DRAFT_1197045</name>
</gene>